<proteinExistence type="predicted"/>
<sequence length="105" mass="12520">MLRTRYNHEYQEKQMERNLDGQRKPHSERCVIARQQHHNRETLLSSTITHKCTLDKLGPRVCNIPKVEDVQNKHSQKGEDHHNSVVWNRDERKENRGQELGREGD</sequence>
<dbReference type="AlphaFoldDB" id="A0AAQ3PDI0"/>
<organism evidence="2 3">
    <name type="scientific">Vigna mungo</name>
    <name type="common">Black gram</name>
    <name type="synonym">Phaseolus mungo</name>
    <dbReference type="NCBI Taxonomy" id="3915"/>
    <lineage>
        <taxon>Eukaryota</taxon>
        <taxon>Viridiplantae</taxon>
        <taxon>Streptophyta</taxon>
        <taxon>Embryophyta</taxon>
        <taxon>Tracheophyta</taxon>
        <taxon>Spermatophyta</taxon>
        <taxon>Magnoliopsida</taxon>
        <taxon>eudicotyledons</taxon>
        <taxon>Gunneridae</taxon>
        <taxon>Pentapetalae</taxon>
        <taxon>rosids</taxon>
        <taxon>fabids</taxon>
        <taxon>Fabales</taxon>
        <taxon>Fabaceae</taxon>
        <taxon>Papilionoideae</taxon>
        <taxon>50 kb inversion clade</taxon>
        <taxon>NPAAA clade</taxon>
        <taxon>indigoferoid/millettioid clade</taxon>
        <taxon>Phaseoleae</taxon>
        <taxon>Vigna</taxon>
    </lineage>
</organism>
<protein>
    <submittedName>
        <fullName evidence="2">Uncharacterized protein</fullName>
    </submittedName>
</protein>
<evidence type="ECO:0000313" key="3">
    <source>
        <dbReference type="Proteomes" id="UP001374535"/>
    </source>
</evidence>
<reference evidence="2 3" key="1">
    <citation type="journal article" date="2023" name="Life. Sci Alliance">
        <title>Evolutionary insights into 3D genome organization and epigenetic landscape of Vigna mungo.</title>
        <authorList>
            <person name="Junaid A."/>
            <person name="Singh B."/>
            <person name="Bhatia S."/>
        </authorList>
    </citation>
    <scope>NUCLEOTIDE SEQUENCE [LARGE SCALE GENOMIC DNA]</scope>
    <source>
        <strain evidence="2">Urdbean</strain>
    </source>
</reference>
<name>A0AAQ3PDI0_VIGMU</name>
<dbReference type="Proteomes" id="UP001374535">
    <property type="component" value="Chromosome 1"/>
</dbReference>
<dbReference type="EMBL" id="CP144700">
    <property type="protein sequence ID" value="WVZ25722.1"/>
    <property type="molecule type" value="Genomic_DNA"/>
</dbReference>
<keyword evidence="3" id="KW-1185">Reference proteome</keyword>
<gene>
    <name evidence="2" type="ORF">V8G54_004266</name>
</gene>
<evidence type="ECO:0000256" key="1">
    <source>
        <dbReference type="SAM" id="MobiDB-lite"/>
    </source>
</evidence>
<evidence type="ECO:0000313" key="2">
    <source>
        <dbReference type="EMBL" id="WVZ25722.1"/>
    </source>
</evidence>
<feature type="region of interest" description="Disordered" evidence="1">
    <location>
        <begin position="68"/>
        <end position="105"/>
    </location>
</feature>
<feature type="region of interest" description="Disordered" evidence="1">
    <location>
        <begin position="1"/>
        <end position="26"/>
    </location>
</feature>
<accession>A0AAQ3PDI0</accession>